<accession>A0ABW5LV94</accession>
<evidence type="ECO:0000313" key="3">
    <source>
        <dbReference type="Proteomes" id="UP001597508"/>
    </source>
</evidence>
<protein>
    <submittedName>
        <fullName evidence="2">Uncharacterized protein</fullName>
    </submittedName>
</protein>
<feature type="signal peptide" evidence="1">
    <location>
        <begin position="1"/>
        <end position="23"/>
    </location>
</feature>
<dbReference type="Proteomes" id="UP001597508">
    <property type="component" value="Unassembled WGS sequence"/>
</dbReference>
<reference evidence="3" key="1">
    <citation type="journal article" date="2019" name="Int. J. Syst. Evol. Microbiol.">
        <title>The Global Catalogue of Microorganisms (GCM) 10K type strain sequencing project: providing services to taxonomists for standard genome sequencing and annotation.</title>
        <authorList>
            <consortium name="The Broad Institute Genomics Platform"/>
            <consortium name="The Broad Institute Genome Sequencing Center for Infectious Disease"/>
            <person name="Wu L."/>
            <person name="Ma J."/>
        </authorList>
    </citation>
    <scope>NUCLEOTIDE SEQUENCE [LARGE SCALE GENOMIC DNA]</scope>
    <source>
        <strain evidence="3">KCTC 52127</strain>
    </source>
</reference>
<organism evidence="2 3">
    <name type="scientific">Pseudotenacibaculum haliotis</name>
    <dbReference type="NCBI Taxonomy" id="1862138"/>
    <lineage>
        <taxon>Bacteria</taxon>
        <taxon>Pseudomonadati</taxon>
        <taxon>Bacteroidota</taxon>
        <taxon>Flavobacteriia</taxon>
        <taxon>Flavobacteriales</taxon>
        <taxon>Flavobacteriaceae</taxon>
        <taxon>Pseudotenacibaculum</taxon>
    </lineage>
</organism>
<dbReference type="RefSeq" id="WP_379666863.1">
    <property type="nucleotide sequence ID" value="NZ_JBHULH010000008.1"/>
</dbReference>
<proteinExistence type="predicted"/>
<feature type="chain" id="PRO_5045576535" evidence="1">
    <location>
        <begin position="24"/>
        <end position="100"/>
    </location>
</feature>
<comment type="caution">
    <text evidence="2">The sequence shown here is derived from an EMBL/GenBank/DDBJ whole genome shotgun (WGS) entry which is preliminary data.</text>
</comment>
<gene>
    <name evidence="2" type="ORF">ACFSRZ_12290</name>
</gene>
<evidence type="ECO:0000256" key="1">
    <source>
        <dbReference type="SAM" id="SignalP"/>
    </source>
</evidence>
<evidence type="ECO:0000313" key="2">
    <source>
        <dbReference type="EMBL" id="MFD2568156.1"/>
    </source>
</evidence>
<keyword evidence="1" id="KW-0732">Signal</keyword>
<keyword evidence="3" id="KW-1185">Reference proteome</keyword>
<sequence>MKTKLFKTSFAFFFLLLFAGSKAYGYHAFFHDHDTMIIECEVCDKALLDQFSPLDFSDHHVDITEIQKDFRDSIINGYVSEFYPKQQFSVLFGRPPPINN</sequence>
<dbReference type="EMBL" id="JBHULH010000008">
    <property type="protein sequence ID" value="MFD2568156.1"/>
    <property type="molecule type" value="Genomic_DNA"/>
</dbReference>
<name>A0ABW5LV94_9FLAO</name>